<dbReference type="Pfam" id="PF24626">
    <property type="entry name" value="SH3_Tf2-1"/>
    <property type="match status" value="1"/>
</dbReference>
<organism evidence="3 4">
    <name type="scientific">Populus tomentosa</name>
    <name type="common">Chinese white poplar</name>
    <dbReference type="NCBI Taxonomy" id="118781"/>
    <lineage>
        <taxon>Eukaryota</taxon>
        <taxon>Viridiplantae</taxon>
        <taxon>Streptophyta</taxon>
        <taxon>Embryophyta</taxon>
        <taxon>Tracheophyta</taxon>
        <taxon>Spermatophyta</taxon>
        <taxon>Magnoliopsida</taxon>
        <taxon>eudicotyledons</taxon>
        <taxon>Gunneridae</taxon>
        <taxon>Pentapetalae</taxon>
        <taxon>rosids</taxon>
        <taxon>fabids</taxon>
        <taxon>Malpighiales</taxon>
        <taxon>Salicaceae</taxon>
        <taxon>Saliceae</taxon>
        <taxon>Populus</taxon>
    </lineage>
</organism>
<feature type="region of interest" description="Disordered" evidence="1">
    <location>
        <begin position="1"/>
        <end position="38"/>
    </location>
</feature>
<dbReference type="InterPro" id="IPR005162">
    <property type="entry name" value="Retrotrans_gag_dom"/>
</dbReference>
<proteinExistence type="predicted"/>
<keyword evidence="4" id="KW-1185">Reference proteome</keyword>
<feature type="compositionally biased region" description="Basic and acidic residues" evidence="1">
    <location>
        <begin position="20"/>
        <end position="38"/>
    </location>
</feature>
<feature type="region of interest" description="Disordered" evidence="1">
    <location>
        <begin position="262"/>
        <end position="288"/>
    </location>
</feature>
<gene>
    <name evidence="3" type="ORF">POTOM_008928</name>
</gene>
<accession>A0A8X8AFA9</accession>
<dbReference type="SMART" id="SM00343">
    <property type="entry name" value="ZnF_C2HC"/>
    <property type="match status" value="1"/>
</dbReference>
<dbReference type="Proteomes" id="UP000886885">
    <property type="component" value="Chromosome 2A"/>
</dbReference>
<dbReference type="GO" id="GO:0008270">
    <property type="term" value="F:zinc ion binding"/>
    <property type="evidence" value="ECO:0007669"/>
    <property type="project" value="InterPro"/>
</dbReference>
<dbReference type="InterPro" id="IPR023780">
    <property type="entry name" value="Chromo_domain"/>
</dbReference>
<sequence>MDERRAREGIRSPNRRGRGQPREDSLEGDQRIEREHIETETFRDLEPRHPRVQQYREDFPRIRDRRLMDNQPIDELTKRIKIDVLDFYGKLDPHAFEDWLTAIEDYFDWFVVTENRKTRYVRLKLKGHARAWWGSVEEQLRRTQRPAISDWEEMKERLKEKYLPIDYEQMMFEEMLQLRQGALTVDQYTDRFHELTTRSRIVETDQQTLARYRNGLRGDLYKEMLIARLINVNEAYQLALRLEKQLQSTSGKRPMLMDLNTGRTSNFPMQKPQTPMNKPRSSWSGEQTGRTRAATEGPQCYKCKGFGHYAVVCPTRDKKLAFICERELTIMNETEEDETTELTQEEEEEQLVASELPSSQATDLAAVTDQYPTDEDFGNTWEKLQARITVDGDLQPLPSPPKPSAVGLDFSEYMKDVHTEVRRRLSFSTESYATSANARRKDRQFNNGDMVLVRLKPERFPSGSFTKLHARRTGPFQVIKKLGSNAYVIDLPSDFGISPIFNIEDITAFKGDATDVGGSSQTEDMPASIPRIPAATAPKDEIAAITDHQFVSTRRGGYYKFLVHWKHRPTSDSTWIKSTALQQLHPELFTAYVNHNLPESSSSREPANDAILEAEEEEA</sequence>
<reference evidence="3" key="1">
    <citation type="journal article" date="2020" name="bioRxiv">
        <title>Hybrid origin of Populus tomentosa Carr. identified through genome sequencing and phylogenomic analysis.</title>
        <authorList>
            <person name="An X."/>
            <person name="Gao K."/>
            <person name="Chen Z."/>
            <person name="Li J."/>
            <person name="Yang X."/>
            <person name="Yang X."/>
            <person name="Zhou J."/>
            <person name="Guo T."/>
            <person name="Zhao T."/>
            <person name="Huang S."/>
            <person name="Miao D."/>
            <person name="Khan W.U."/>
            <person name="Rao P."/>
            <person name="Ye M."/>
            <person name="Lei B."/>
            <person name="Liao W."/>
            <person name="Wang J."/>
            <person name="Ji L."/>
            <person name="Li Y."/>
            <person name="Guo B."/>
            <person name="Mustafa N.S."/>
            <person name="Li S."/>
            <person name="Yun Q."/>
            <person name="Keller S.R."/>
            <person name="Mao J."/>
            <person name="Zhang R."/>
            <person name="Strauss S.H."/>
        </authorList>
    </citation>
    <scope>NUCLEOTIDE SEQUENCE</scope>
    <source>
        <strain evidence="3">GM15</strain>
        <tissue evidence="3">Leaf</tissue>
    </source>
</reference>
<dbReference type="InterPro" id="IPR001878">
    <property type="entry name" value="Znf_CCHC"/>
</dbReference>
<protein>
    <recommendedName>
        <fullName evidence="2">CCHC-type domain-containing protein</fullName>
    </recommendedName>
</protein>
<dbReference type="PANTHER" id="PTHR35046">
    <property type="entry name" value="ZINC KNUCKLE (CCHC-TYPE) FAMILY PROTEIN"/>
    <property type="match status" value="1"/>
</dbReference>
<dbReference type="PANTHER" id="PTHR35046:SF26">
    <property type="entry name" value="RNA-DIRECTED DNA POLYMERASE"/>
    <property type="match status" value="1"/>
</dbReference>
<dbReference type="AlphaFoldDB" id="A0A8X8AFA9"/>
<dbReference type="EMBL" id="JAAWWB010000003">
    <property type="protein sequence ID" value="KAG6787289.1"/>
    <property type="molecule type" value="Genomic_DNA"/>
</dbReference>
<feature type="region of interest" description="Disordered" evidence="1">
    <location>
        <begin position="597"/>
        <end position="619"/>
    </location>
</feature>
<evidence type="ECO:0000313" key="4">
    <source>
        <dbReference type="Proteomes" id="UP000886885"/>
    </source>
</evidence>
<name>A0A8X8AFA9_POPTO</name>
<feature type="domain" description="CCHC-type" evidence="2">
    <location>
        <begin position="299"/>
        <end position="315"/>
    </location>
</feature>
<dbReference type="Pfam" id="PF03732">
    <property type="entry name" value="Retrotrans_gag"/>
    <property type="match status" value="1"/>
</dbReference>
<dbReference type="GO" id="GO:0003676">
    <property type="term" value="F:nucleic acid binding"/>
    <property type="evidence" value="ECO:0007669"/>
    <property type="project" value="InterPro"/>
</dbReference>
<dbReference type="InterPro" id="IPR056924">
    <property type="entry name" value="SH3_Tf2-1"/>
</dbReference>
<dbReference type="OrthoDB" id="115435at2759"/>
<dbReference type="CDD" id="cd00024">
    <property type="entry name" value="CD_CSD"/>
    <property type="match status" value="1"/>
</dbReference>
<evidence type="ECO:0000313" key="3">
    <source>
        <dbReference type="EMBL" id="KAG6787289.1"/>
    </source>
</evidence>
<evidence type="ECO:0000259" key="2">
    <source>
        <dbReference type="SMART" id="SM00343"/>
    </source>
</evidence>
<comment type="caution">
    <text evidence="3">The sequence shown here is derived from an EMBL/GenBank/DDBJ whole genome shotgun (WGS) entry which is preliminary data.</text>
</comment>
<feature type="compositionally biased region" description="Basic and acidic residues" evidence="1">
    <location>
        <begin position="1"/>
        <end position="10"/>
    </location>
</feature>
<dbReference type="Pfam" id="PF00385">
    <property type="entry name" value="Chromo"/>
    <property type="match status" value="1"/>
</dbReference>
<evidence type="ECO:0000256" key="1">
    <source>
        <dbReference type="SAM" id="MobiDB-lite"/>
    </source>
</evidence>